<keyword evidence="3" id="KW-1185">Reference proteome</keyword>
<keyword evidence="1" id="KW-0812">Transmembrane</keyword>
<evidence type="ECO:0000256" key="1">
    <source>
        <dbReference type="SAM" id="Phobius"/>
    </source>
</evidence>
<proteinExistence type="predicted"/>
<sequence length="531" mass="60130">MSRFPAKACDSPSITMEKGRYRMRAPSAIPLDSLYPLKQPVRRPASRKRDGPSSLLAALVVLLALACLASFGFAYYLFTTRWDPAMPHKLHHPDESVQVIPFDSFKASPREYHTSEKFLSYLPHSGFHNQRIALENAIVLGALTNRTVLVPPIRLGSKPLRYVNSDSLRHDLVLAGKTGLRHCSRLRGHFIPPECLDLHYTHVSPAWLFNLTAIEGFPPLVYLDDLSGHSIHHHLQLPTSEILTLRDLTPYHYRFIDTTSNTAPFRNKYTESIYIPTFARSPHRLIEIGTLFGSSRLRLRDQNNKRMRTQVRRSMDFSSPELVETADAIKTGLGGHYLGAHIRLGDGSFRANGETNLRQVWWKLVHEILQFNISEALYFERAFRVSSSTEPFEKPTLVANTSRHFPLSGFSPSNLRCRGHLHPAPLDRLNNVLFISTDLKNPATDPSFTGFLHTFPCAFFLSDFSVLLRRLDRLRNEYDGAIMTSFLLPLLDALVVSRAAVIAGTEGSTFSRFIQDVLWTKHHGLDVVERG</sequence>
<evidence type="ECO:0000313" key="3">
    <source>
        <dbReference type="Proteomes" id="UP001218188"/>
    </source>
</evidence>
<gene>
    <name evidence="2" type="ORF">C8F04DRAFT_1087297</name>
</gene>
<feature type="transmembrane region" description="Helical" evidence="1">
    <location>
        <begin position="55"/>
        <end position="78"/>
    </location>
</feature>
<dbReference type="AlphaFoldDB" id="A0AAD6X8U4"/>
<keyword evidence="1" id="KW-0472">Membrane</keyword>
<dbReference type="EMBL" id="JARJCM010000028">
    <property type="protein sequence ID" value="KAJ7039156.1"/>
    <property type="molecule type" value="Genomic_DNA"/>
</dbReference>
<evidence type="ECO:0000313" key="2">
    <source>
        <dbReference type="EMBL" id="KAJ7039156.1"/>
    </source>
</evidence>
<protein>
    <submittedName>
        <fullName evidence="2">Uncharacterized protein</fullName>
    </submittedName>
</protein>
<dbReference type="Proteomes" id="UP001218188">
    <property type="component" value="Unassembled WGS sequence"/>
</dbReference>
<comment type="caution">
    <text evidence="2">The sequence shown here is derived from an EMBL/GenBank/DDBJ whole genome shotgun (WGS) entry which is preliminary data.</text>
</comment>
<dbReference type="PANTHER" id="PTHR36050:SF1">
    <property type="entry name" value="O-FUCOSYLTRANSFERASE 30"/>
    <property type="match status" value="1"/>
</dbReference>
<reference evidence="2" key="1">
    <citation type="submission" date="2023-03" db="EMBL/GenBank/DDBJ databases">
        <title>Massive genome expansion in bonnet fungi (Mycena s.s.) driven by repeated elements and novel gene families across ecological guilds.</title>
        <authorList>
            <consortium name="Lawrence Berkeley National Laboratory"/>
            <person name="Harder C.B."/>
            <person name="Miyauchi S."/>
            <person name="Viragh M."/>
            <person name="Kuo A."/>
            <person name="Thoen E."/>
            <person name="Andreopoulos B."/>
            <person name="Lu D."/>
            <person name="Skrede I."/>
            <person name="Drula E."/>
            <person name="Henrissat B."/>
            <person name="Morin E."/>
            <person name="Kohler A."/>
            <person name="Barry K."/>
            <person name="LaButti K."/>
            <person name="Morin E."/>
            <person name="Salamov A."/>
            <person name="Lipzen A."/>
            <person name="Mereny Z."/>
            <person name="Hegedus B."/>
            <person name="Baldrian P."/>
            <person name="Stursova M."/>
            <person name="Weitz H."/>
            <person name="Taylor A."/>
            <person name="Grigoriev I.V."/>
            <person name="Nagy L.G."/>
            <person name="Martin F."/>
            <person name="Kauserud H."/>
        </authorList>
    </citation>
    <scope>NUCLEOTIDE SEQUENCE</scope>
    <source>
        <strain evidence="2">CBHHK200</strain>
    </source>
</reference>
<name>A0AAD6X8U4_9AGAR</name>
<accession>A0AAD6X8U4</accession>
<dbReference type="PANTHER" id="PTHR36050">
    <property type="entry name" value="O-FUCOSYLTRANSFERASE 30"/>
    <property type="match status" value="1"/>
</dbReference>
<organism evidence="2 3">
    <name type="scientific">Mycena alexandri</name>
    <dbReference type="NCBI Taxonomy" id="1745969"/>
    <lineage>
        <taxon>Eukaryota</taxon>
        <taxon>Fungi</taxon>
        <taxon>Dikarya</taxon>
        <taxon>Basidiomycota</taxon>
        <taxon>Agaricomycotina</taxon>
        <taxon>Agaricomycetes</taxon>
        <taxon>Agaricomycetidae</taxon>
        <taxon>Agaricales</taxon>
        <taxon>Marasmiineae</taxon>
        <taxon>Mycenaceae</taxon>
        <taxon>Mycena</taxon>
    </lineage>
</organism>
<keyword evidence="1" id="KW-1133">Transmembrane helix</keyword>